<dbReference type="Pfam" id="PF12706">
    <property type="entry name" value="Lactamase_B_2"/>
    <property type="match status" value="1"/>
</dbReference>
<reference evidence="3 4" key="1">
    <citation type="submission" date="2021-05" db="EMBL/GenBank/DDBJ databases">
        <title>Direct Submission.</title>
        <authorList>
            <person name="Li K."/>
            <person name="Gao J."/>
        </authorList>
    </citation>
    <scope>NUCLEOTIDE SEQUENCE [LARGE SCALE GENOMIC DNA]</scope>
    <source>
        <strain evidence="3 4">Mg02</strain>
    </source>
</reference>
<dbReference type="Proteomes" id="UP000676079">
    <property type="component" value="Chromosome"/>
</dbReference>
<organism evidence="3 4">
    <name type="scientific">Nocardiopsis changdeensis</name>
    <dbReference type="NCBI Taxonomy" id="2831969"/>
    <lineage>
        <taxon>Bacteria</taxon>
        <taxon>Bacillati</taxon>
        <taxon>Actinomycetota</taxon>
        <taxon>Actinomycetes</taxon>
        <taxon>Streptosporangiales</taxon>
        <taxon>Nocardiopsidaceae</taxon>
        <taxon>Nocardiopsis</taxon>
    </lineage>
</organism>
<gene>
    <name evidence="3" type="ORF">KGD84_02200</name>
</gene>
<keyword evidence="4" id="KW-1185">Reference proteome</keyword>
<evidence type="ECO:0000256" key="1">
    <source>
        <dbReference type="ARBA" id="ARBA00022801"/>
    </source>
</evidence>
<dbReference type="InterPro" id="IPR036866">
    <property type="entry name" value="RibonucZ/Hydroxyglut_hydro"/>
</dbReference>
<dbReference type="InterPro" id="IPR001279">
    <property type="entry name" value="Metallo-B-lactamas"/>
</dbReference>
<protein>
    <submittedName>
        <fullName evidence="3">MBL fold metallo-hydrolase</fullName>
    </submittedName>
</protein>
<name>A0ABX8BPQ2_9ACTN</name>
<dbReference type="RefSeq" id="WP_220564458.1">
    <property type="nucleotide sequence ID" value="NZ_CP074133.1"/>
</dbReference>
<dbReference type="PANTHER" id="PTHR43546:SF9">
    <property type="entry name" value="L-ASCORBATE-6-PHOSPHATE LACTONASE ULAG-RELATED"/>
    <property type="match status" value="1"/>
</dbReference>
<evidence type="ECO:0000259" key="2">
    <source>
        <dbReference type="Pfam" id="PF12706"/>
    </source>
</evidence>
<dbReference type="PANTHER" id="PTHR43546">
    <property type="entry name" value="UPF0173 METAL-DEPENDENT HYDROLASE MJ1163-RELATED"/>
    <property type="match status" value="1"/>
</dbReference>
<dbReference type="InterPro" id="IPR050114">
    <property type="entry name" value="UPF0173_UPF0282_UlaG_hydrolase"/>
</dbReference>
<evidence type="ECO:0000313" key="3">
    <source>
        <dbReference type="EMBL" id="QUX23234.1"/>
    </source>
</evidence>
<dbReference type="EMBL" id="CP074133">
    <property type="protein sequence ID" value="QUX23234.1"/>
    <property type="molecule type" value="Genomic_DNA"/>
</dbReference>
<evidence type="ECO:0000313" key="4">
    <source>
        <dbReference type="Proteomes" id="UP000676079"/>
    </source>
</evidence>
<keyword evidence="1" id="KW-0378">Hydrolase</keyword>
<proteinExistence type="predicted"/>
<dbReference type="SUPFAM" id="SSF56281">
    <property type="entry name" value="Metallo-hydrolase/oxidoreductase"/>
    <property type="match status" value="1"/>
</dbReference>
<dbReference type="Gene3D" id="3.60.15.10">
    <property type="entry name" value="Ribonuclease Z/Hydroxyacylglutathione hydrolase-like"/>
    <property type="match status" value="1"/>
</dbReference>
<accession>A0ABX8BPQ2</accession>
<feature type="domain" description="Metallo-beta-lactamase" evidence="2">
    <location>
        <begin position="20"/>
        <end position="218"/>
    </location>
</feature>
<sequence>MEMTHVRNATAVLRVGGKTVLVDPMLGARGSRDGVPNSKGGTERNPLVDLVVPLADLLSPDVVVVTHTHSDHWDAAAAALLPRGVPVLVQHAADAGAVAKEGFTDVRVLDEPVTVDGTVFTRTGGRHGSEEAMEAIGEELGQVMGVVVSHPGEPVVYFAGDTVLTDDVPAALERHDPDIVVLNTGEGWIGSVGPLIMGARDVVEVHRLAPRARIVAVHLEALNHCPVTRAEVRSLVAAHGIADRVLVPEDGEVLAF</sequence>